<keyword evidence="1" id="KW-0433">Leucine-rich repeat</keyword>
<feature type="non-terminal residue" evidence="3">
    <location>
        <position position="1"/>
    </location>
</feature>
<dbReference type="AlphaFoldDB" id="A0A8J4SZ87"/>
<keyword evidence="4" id="KW-1185">Reference proteome</keyword>
<evidence type="ECO:0000313" key="3">
    <source>
        <dbReference type="EMBL" id="KAF5879811.1"/>
    </source>
</evidence>
<protein>
    <submittedName>
        <fullName evidence="3">Ribonuclease inhibitor-like</fullName>
    </submittedName>
</protein>
<evidence type="ECO:0000256" key="2">
    <source>
        <dbReference type="ARBA" id="ARBA00022737"/>
    </source>
</evidence>
<name>A0A8J4SZ87_CLAMG</name>
<evidence type="ECO:0000313" key="4">
    <source>
        <dbReference type="Proteomes" id="UP000727407"/>
    </source>
</evidence>
<dbReference type="PANTHER" id="PTHR24106">
    <property type="entry name" value="NACHT, LRR AND CARD DOMAINS-CONTAINING"/>
    <property type="match status" value="1"/>
</dbReference>
<evidence type="ECO:0000256" key="1">
    <source>
        <dbReference type="ARBA" id="ARBA00022614"/>
    </source>
</evidence>
<dbReference type="Proteomes" id="UP000727407">
    <property type="component" value="Unassembled WGS sequence"/>
</dbReference>
<comment type="caution">
    <text evidence="3">The sequence shown here is derived from an EMBL/GenBank/DDBJ whole genome shotgun (WGS) entry which is preliminary data.</text>
</comment>
<keyword evidence="2" id="KW-0677">Repeat</keyword>
<accession>A0A8J4SZ87</accession>
<dbReference type="InterPro" id="IPR051261">
    <property type="entry name" value="NLR"/>
</dbReference>
<dbReference type="InterPro" id="IPR032675">
    <property type="entry name" value="LRR_dom_sf"/>
</dbReference>
<sequence length="57" mass="6220">LQSCGVSDEGCVALTSALRSNPSHLRELELSDNNIGPSGKKLLSALKYDERYKLQTL</sequence>
<organism evidence="3 4">
    <name type="scientific">Clarias magur</name>
    <name type="common">Asian catfish</name>
    <name type="synonym">Macropteronotus magur</name>
    <dbReference type="NCBI Taxonomy" id="1594786"/>
    <lineage>
        <taxon>Eukaryota</taxon>
        <taxon>Metazoa</taxon>
        <taxon>Chordata</taxon>
        <taxon>Craniata</taxon>
        <taxon>Vertebrata</taxon>
        <taxon>Euteleostomi</taxon>
        <taxon>Actinopterygii</taxon>
        <taxon>Neopterygii</taxon>
        <taxon>Teleostei</taxon>
        <taxon>Ostariophysi</taxon>
        <taxon>Siluriformes</taxon>
        <taxon>Clariidae</taxon>
        <taxon>Clarias</taxon>
    </lineage>
</organism>
<gene>
    <name evidence="3" type="ORF">DAT39_023687</name>
</gene>
<reference evidence="3" key="1">
    <citation type="submission" date="2020-07" db="EMBL/GenBank/DDBJ databases">
        <title>Clarias magur genome sequencing, assembly and annotation.</title>
        <authorList>
            <person name="Kushwaha B."/>
            <person name="Kumar R."/>
            <person name="Das P."/>
            <person name="Joshi C.G."/>
            <person name="Kumar D."/>
            <person name="Nagpure N.S."/>
            <person name="Pandey M."/>
            <person name="Agarwal S."/>
            <person name="Srivastava S."/>
            <person name="Singh M."/>
            <person name="Sahoo L."/>
            <person name="Jayasankar P."/>
            <person name="Meher P.K."/>
            <person name="Koringa P.G."/>
            <person name="Iquebal M.A."/>
            <person name="Das S.P."/>
            <person name="Bit A."/>
            <person name="Patnaik S."/>
            <person name="Patel N."/>
            <person name="Shah T.M."/>
            <person name="Hinsu A."/>
            <person name="Jena J.K."/>
        </authorList>
    </citation>
    <scope>NUCLEOTIDE SEQUENCE</scope>
    <source>
        <strain evidence="3">CIFAMagur01</strain>
        <tissue evidence="3">Testis</tissue>
    </source>
</reference>
<proteinExistence type="predicted"/>
<dbReference type="SUPFAM" id="SSF52047">
    <property type="entry name" value="RNI-like"/>
    <property type="match status" value="1"/>
</dbReference>
<feature type="non-terminal residue" evidence="3">
    <location>
        <position position="57"/>
    </location>
</feature>
<dbReference type="Pfam" id="PF13516">
    <property type="entry name" value="LRR_6"/>
    <property type="match status" value="2"/>
</dbReference>
<dbReference type="EMBL" id="QNUK01002782">
    <property type="protein sequence ID" value="KAF5879811.1"/>
    <property type="molecule type" value="Genomic_DNA"/>
</dbReference>
<dbReference type="Gene3D" id="3.80.10.10">
    <property type="entry name" value="Ribonuclease Inhibitor"/>
    <property type="match status" value="1"/>
</dbReference>
<dbReference type="InterPro" id="IPR001611">
    <property type="entry name" value="Leu-rich_rpt"/>
</dbReference>
<dbReference type="OrthoDB" id="120976at2759"/>